<evidence type="ECO:0000256" key="2">
    <source>
        <dbReference type="ARBA" id="ARBA00022692"/>
    </source>
</evidence>
<evidence type="ECO:0000256" key="8">
    <source>
        <dbReference type="ARBA" id="ARBA00023170"/>
    </source>
</evidence>
<feature type="domain" description="SRCR" evidence="11">
    <location>
        <begin position="282"/>
        <end position="389"/>
    </location>
</feature>
<dbReference type="SUPFAM" id="SSF56487">
    <property type="entry name" value="SRCR-like"/>
    <property type="match status" value="5"/>
</dbReference>
<evidence type="ECO:0000256" key="5">
    <source>
        <dbReference type="ARBA" id="ARBA00022989"/>
    </source>
</evidence>
<feature type="domain" description="SRCR" evidence="11">
    <location>
        <begin position="174"/>
        <end position="276"/>
    </location>
</feature>
<feature type="disulfide bond" evidence="10">
    <location>
        <begin position="245"/>
        <end position="255"/>
    </location>
</feature>
<comment type="caution">
    <text evidence="10">Lacks conserved residue(s) required for the propagation of feature annotation.</text>
</comment>
<dbReference type="EMBL" id="MU826828">
    <property type="protein sequence ID" value="KAJ7374480.1"/>
    <property type="molecule type" value="Genomic_DNA"/>
</dbReference>
<evidence type="ECO:0000313" key="13">
    <source>
        <dbReference type="Proteomes" id="UP001163046"/>
    </source>
</evidence>
<dbReference type="SMART" id="SM00202">
    <property type="entry name" value="SR"/>
    <property type="match status" value="5"/>
</dbReference>
<dbReference type="Proteomes" id="UP001163046">
    <property type="component" value="Unassembled WGS sequence"/>
</dbReference>
<accession>A0A9W9Z3T6</accession>
<evidence type="ECO:0000256" key="4">
    <source>
        <dbReference type="ARBA" id="ARBA00022737"/>
    </source>
</evidence>
<keyword evidence="7 10" id="KW-1015">Disulfide bond</keyword>
<keyword evidence="9" id="KW-0325">Glycoprotein</keyword>
<dbReference type="FunFam" id="3.10.250.10:FF:000001">
    <property type="entry name" value="Lysyl oxidase 4 isoform X1"/>
    <property type="match status" value="2"/>
</dbReference>
<dbReference type="OrthoDB" id="536948at2759"/>
<dbReference type="GO" id="GO:0016020">
    <property type="term" value="C:membrane"/>
    <property type="evidence" value="ECO:0007669"/>
    <property type="project" value="UniProtKB-SubCell"/>
</dbReference>
<keyword evidence="13" id="KW-1185">Reference proteome</keyword>
<dbReference type="PANTHER" id="PTHR19331">
    <property type="entry name" value="SCAVENGER RECEPTOR DOMAIN-CONTAINING"/>
    <property type="match status" value="1"/>
</dbReference>
<feature type="domain" description="SRCR" evidence="11">
    <location>
        <begin position="59"/>
        <end position="161"/>
    </location>
</feature>
<dbReference type="Pfam" id="PF00530">
    <property type="entry name" value="SRCR"/>
    <property type="match status" value="5"/>
</dbReference>
<dbReference type="FunFam" id="3.10.250.10:FF:000007">
    <property type="entry name" value="Soluble scavenger receptor cysteine-rich domain-containing protein SSC5D"/>
    <property type="match status" value="1"/>
</dbReference>
<dbReference type="Gene3D" id="3.10.250.10">
    <property type="entry name" value="SRCR-like domain"/>
    <property type="match status" value="5"/>
</dbReference>
<dbReference type="AlphaFoldDB" id="A0A9W9Z3T6"/>
<dbReference type="InterPro" id="IPR036772">
    <property type="entry name" value="SRCR-like_dom_sf"/>
</dbReference>
<feature type="domain" description="SRCR" evidence="11">
    <location>
        <begin position="513"/>
        <end position="567"/>
    </location>
</feature>
<keyword evidence="3" id="KW-0732">Signal</keyword>
<evidence type="ECO:0000256" key="10">
    <source>
        <dbReference type="PROSITE-ProRule" id="PRU00196"/>
    </source>
</evidence>
<evidence type="ECO:0000256" key="1">
    <source>
        <dbReference type="ARBA" id="ARBA00004167"/>
    </source>
</evidence>
<feature type="disulfide bond" evidence="10">
    <location>
        <begin position="127"/>
        <end position="137"/>
    </location>
</feature>
<evidence type="ECO:0000313" key="12">
    <source>
        <dbReference type="EMBL" id="KAJ7374480.1"/>
    </source>
</evidence>
<feature type="disulfide bond" evidence="10">
    <location>
        <begin position="354"/>
        <end position="364"/>
    </location>
</feature>
<keyword evidence="4" id="KW-0677">Repeat</keyword>
<dbReference type="InterPro" id="IPR001190">
    <property type="entry name" value="SRCR"/>
</dbReference>
<evidence type="ECO:0000256" key="3">
    <source>
        <dbReference type="ARBA" id="ARBA00022729"/>
    </source>
</evidence>
<comment type="caution">
    <text evidence="12">The sequence shown here is derived from an EMBL/GenBank/DDBJ whole genome shotgun (WGS) entry which is preliminary data.</text>
</comment>
<evidence type="ECO:0000256" key="6">
    <source>
        <dbReference type="ARBA" id="ARBA00023136"/>
    </source>
</evidence>
<name>A0A9W9Z3T6_9CNID</name>
<keyword evidence="8" id="KW-0675">Receptor</keyword>
<dbReference type="PROSITE" id="PS00420">
    <property type="entry name" value="SRCR_1"/>
    <property type="match status" value="1"/>
</dbReference>
<dbReference type="FunFam" id="3.10.250.10:FF:000016">
    <property type="entry name" value="Scavenger receptor cysteine-rich protein type 12"/>
    <property type="match status" value="1"/>
</dbReference>
<proteinExistence type="predicted"/>
<evidence type="ECO:0000256" key="7">
    <source>
        <dbReference type="ARBA" id="ARBA00023157"/>
    </source>
</evidence>
<gene>
    <name evidence="12" type="primary">PRSS12_3</name>
    <name evidence="12" type="ORF">OS493_007587</name>
</gene>
<reference evidence="12" key="1">
    <citation type="submission" date="2023-01" db="EMBL/GenBank/DDBJ databases">
        <title>Genome assembly of the deep-sea coral Lophelia pertusa.</title>
        <authorList>
            <person name="Herrera S."/>
            <person name="Cordes E."/>
        </authorList>
    </citation>
    <scope>NUCLEOTIDE SEQUENCE</scope>
    <source>
        <strain evidence="12">USNM1676648</strain>
        <tissue evidence="12">Polyp</tissue>
    </source>
</reference>
<dbReference type="PANTHER" id="PTHR19331:SF465">
    <property type="entry name" value="EGG PEPTIDE SPERACT RECEPTOR"/>
    <property type="match status" value="1"/>
</dbReference>
<protein>
    <submittedName>
        <fullName evidence="12">Neurotrypsin</fullName>
    </submittedName>
</protein>
<comment type="subcellular location">
    <subcellularLocation>
        <location evidence="1">Membrane</location>
        <topology evidence="1">Single-pass membrane protein</topology>
    </subcellularLocation>
</comment>
<sequence>MCLWFNYLSAVDVLVYLKGHRYFKMWFIIYITSLVAFALSSSSKQRSINDESPAKEFQVHLSRGFAPYAGQVLVYHQGVWGAVCDDGWDKNDAMVVCRELGYPNVTLVTKGSFFGKAGKINIEMVGCYGNETRLSQCSYKISAKRSACRTWSRKEAGVICEAANNTDDKDIPKVRLSTNPNWEGSGLVEVFMHGRWGRVCDASWDSLDAEVVCRQLGFPGAEEATCCGWHFGRGSGPALMTYVRCTGKESSLFHCSHAGKDEASCSKRSTAGVICKLDKPNVRLVGSTLPHAGIVQIRPDGRWGSFCDWDWGMTQGHVVCRELGYRRALFTTLGALGDVYEQQSGPILVEEAQCTGNESSIFHCDLTYFRDTYAVYNCDHSHGGGVICESNKEPGLNETAAVRIQGGRSTHMGGVEIHKHGIWHAVCSIGWEKHDADVVCRQLGFPEAVVEVGHGQFGSGPGPMWLTSVGCQGNETSLDQCVSAGWELETDCGKKYGAGVICKMDNITGDGEVRLHGSNKINEGRVEVKLGGIWGTVSEKDWDIRDGHVVCRQLGYRHAVRVYSHSR</sequence>
<dbReference type="PROSITE" id="PS50287">
    <property type="entry name" value="SRCR_2"/>
    <property type="match status" value="5"/>
</dbReference>
<evidence type="ECO:0000256" key="9">
    <source>
        <dbReference type="ARBA" id="ARBA00023180"/>
    </source>
</evidence>
<dbReference type="PRINTS" id="PR00258">
    <property type="entry name" value="SPERACTRCPTR"/>
</dbReference>
<organism evidence="12 13">
    <name type="scientific">Desmophyllum pertusum</name>
    <dbReference type="NCBI Taxonomy" id="174260"/>
    <lineage>
        <taxon>Eukaryota</taxon>
        <taxon>Metazoa</taxon>
        <taxon>Cnidaria</taxon>
        <taxon>Anthozoa</taxon>
        <taxon>Hexacorallia</taxon>
        <taxon>Scleractinia</taxon>
        <taxon>Caryophylliina</taxon>
        <taxon>Caryophylliidae</taxon>
        <taxon>Desmophyllum</taxon>
    </lineage>
</organism>
<keyword evidence="5" id="KW-1133">Transmembrane helix</keyword>
<feature type="disulfide bond" evidence="10">
    <location>
        <begin position="84"/>
        <end position="148"/>
    </location>
</feature>
<keyword evidence="6" id="KW-0472">Membrane</keyword>
<keyword evidence="2" id="KW-0812">Transmembrane</keyword>
<feature type="disulfide bond" evidence="10">
    <location>
        <begin position="471"/>
        <end position="481"/>
    </location>
</feature>
<feature type="domain" description="SRCR" evidence="11">
    <location>
        <begin position="402"/>
        <end position="503"/>
    </location>
</feature>
<evidence type="ECO:0000259" key="11">
    <source>
        <dbReference type="PROSITE" id="PS50287"/>
    </source>
</evidence>